<sequence length="62" mass="6535">MPRVPSLELTPLFRAFNAPEPLEPMGSVTATFGRLAGDEVDRYTAVADEGGEICARAAAEGL</sequence>
<comment type="caution">
    <text evidence="1">The sequence shown here is derived from an EMBL/GenBank/DDBJ whole genome shotgun (WGS) entry which is preliminary data.</text>
</comment>
<evidence type="ECO:0008006" key="3">
    <source>
        <dbReference type="Google" id="ProtNLM"/>
    </source>
</evidence>
<name>A0ABU2FFC2_9EURY</name>
<evidence type="ECO:0000313" key="2">
    <source>
        <dbReference type="Proteomes" id="UP001259659"/>
    </source>
</evidence>
<evidence type="ECO:0000313" key="1">
    <source>
        <dbReference type="EMBL" id="MDS0260949.1"/>
    </source>
</evidence>
<accession>A0ABU2FFC2</accession>
<protein>
    <recommendedName>
        <fullName evidence="3">Acetyl-CoA synthetase</fullName>
    </recommendedName>
</protein>
<proteinExistence type="predicted"/>
<dbReference type="Proteomes" id="UP001259659">
    <property type="component" value="Unassembled WGS sequence"/>
</dbReference>
<dbReference type="EMBL" id="JAMQON010000005">
    <property type="protein sequence ID" value="MDS0260949.1"/>
    <property type="molecule type" value="Genomic_DNA"/>
</dbReference>
<gene>
    <name evidence="1" type="ORF">NDI56_16225</name>
</gene>
<organism evidence="1 2">
    <name type="scientific">Haloarcula saliterrae</name>
    <dbReference type="NCBI Taxonomy" id="2950534"/>
    <lineage>
        <taxon>Archaea</taxon>
        <taxon>Methanobacteriati</taxon>
        <taxon>Methanobacteriota</taxon>
        <taxon>Stenosarchaea group</taxon>
        <taxon>Halobacteria</taxon>
        <taxon>Halobacteriales</taxon>
        <taxon>Haloarculaceae</taxon>
        <taxon>Haloarcula</taxon>
    </lineage>
</organism>
<dbReference type="RefSeq" id="WP_310920727.1">
    <property type="nucleotide sequence ID" value="NZ_JAMQON010000005.1"/>
</dbReference>
<reference evidence="1 2" key="1">
    <citation type="submission" date="2022-06" db="EMBL/GenBank/DDBJ databases">
        <title>Haloarcula sp. a new haloarchaeum isolate from saline soil.</title>
        <authorList>
            <person name="Strakova D."/>
            <person name="Galisteo C."/>
            <person name="Sanchez-Porro C."/>
            <person name="Ventosa A."/>
        </authorList>
    </citation>
    <scope>NUCLEOTIDE SEQUENCE [LARGE SCALE GENOMIC DNA]</scope>
    <source>
        <strain evidence="1 2">S1CR25-12</strain>
    </source>
</reference>
<keyword evidence="2" id="KW-1185">Reference proteome</keyword>